<name>A0A1G7M2W6_9RHOB</name>
<evidence type="ECO:0000313" key="2">
    <source>
        <dbReference type="EMBL" id="SDF55519.1"/>
    </source>
</evidence>
<protein>
    <recommendedName>
        <fullName evidence="4">DUF2927 domain-containing protein</fullName>
    </recommendedName>
</protein>
<accession>A0A1G7M2W6</accession>
<evidence type="ECO:0000256" key="1">
    <source>
        <dbReference type="SAM" id="MobiDB-lite"/>
    </source>
</evidence>
<organism evidence="2 3">
    <name type="scientific">Sulfitobacter delicatus</name>
    <dbReference type="NCBI Taxonomy" id="218672"/>
    <lineage>
        <taxon>Bacteria</taxon>
        <taxon>Pseudomonadati</taxon>
        <taxon>Pseudomonadota</taxon>
        <taxon>Alphaproteobacteria</taxon>
        <taxon>Rhodobacterales</taxon>
        <taxon>Roseobacteraceae</taxon>
        <taxon>Sulfitobacter</taxon>
    </lineage>
</organism>
<gene>
    <name evidence="2" type="ORF">SAMN04489759_102440</name>
</gene>
<dbReference type="Pfam" id="PF11150">
    <property type="entry name" value="DUF2927"/>
    <property type="match status" value="1"/>
</dbReference>
<proteinExistence type="predicted"/>
<keyword evidence="3" id="KW-1185">Reference proteome</keyword>
<feature type="region of interest" description="Disordered" evidence="1">
    <location>
        <begin position="46"/>
        <end position="75"/>
    </location>
</feature>
<dbReference type="Proteomes" id="UP000199399">
    <property type="component" value="Unassembled WGS sequence"/>
</dbReference>
<dbReference type="EMBL" id="FNBP01000002">
    <property type="protein sequence ID" value="SDF55519.1"/>
    <property type="molecule type" value="Genomic_DNA"/>
</dbReference>
<dbReference type="InterPro" id="IPR021323">
    <property type="entry name" value="DUF2927"/>
</dbReference>
<dbReference type="STRING" id="218672.SAMN04489759_102440"/>
<dbReference type="AlphaFoldDB" id="A0A1G7M2W6"/>
<sequence>MPPAVQSQTEVLVKKAEVFRRLQRPLQSGIVLALGLALSACVDPPRTPQSVAKPQARPEAPAPRPPQVARPTSQKSAMLRSYLHQVEKAQLEQGLLRRDGGGEDTPFTADMLARNFEQIALYNEYDGNFAGRGGQSPLRRWESPIRMGILFGESVTPSQRRTDTINIEAYARRLARITGHPISTTGIPNFMVIVASEDDRVETLAQAAQQVPGVSASSLRAMRNMRRDTYCAVAAYAAGSNPNVYTAAVAVIRSENPGLLRLSCIHEELAQGLGLANDYPAARPSIFNDDDEFALLTDQDELLLKMLYDPRLRPGMTADEVNPRTRIIARELTDGPL</sequence>
<evidence type="ECO:0008006" key="4">
    <source>
        <dbReference type="Google" id="ProtNLM"/>
    </source>
</evidence>
<reference evidence="3" key="1">
    <citation type="submission" date="2016-10" db="EMBL/GenBank/DDBJ databases">
        <authorList>
            <person name="Varghese N."/>
            <person name="Submissions S."/>
        </authorList>
    </citation>
    <scope>NUCLEOTIDE SEQUENCE [LARGE SCALE GENOMIC DNA]</scope>
    <source>
        <strain evidence="3">DSM 16477</strain>
    </source>
</reference>
<dbReference type="OrthoDB" id="3295600at2"/>
<evidence type="ECO:0000313" key="3">
    <source>
        <dbReference type="Proteomes" id="UP000199399"/>
    </source>
</evidence>